<evidence type="ECO:0000256" key="1">
    <source>
        <dbReference type="SAM" id="MobiDB-lite"/>
    </source>
</evidence>
<proteinExistence type="predicted"/>
<evidence type="ECO:0000313" key="2">
    <source>
        <dbReference type="EMBL" id="KAJ8893328.1"/>
    </source>
</evidence>
<keyword evidence="3" id="KW-1185">Reference proteome</keyword>
<comment type="caution">
    <text evidence="2">The sequence shown here is derived from an EMBL/GenBank/DDBJ whole genome shotgun (WGS) entry which is preliminary data.</text>
</comment>
<sequence>MSGKATPNHSRLWSPWKPEACRGHPSTSPPPPFFTLTQYAYRNTDSRLLDFVLVYESLTAATVVAPANAAANMAFVTWYDPGRGIVVVRLLAFTKANRAQLPARLSEFSHLGNVADLAFCRRIFSGLSSFPRPCIPFLFNPHLSRSPTLKASLKTGKKFLNSNFTDAQISPLYSTPLRLYNGSYSPTAGCGADDAPIQRSSLIPVGATMRNFRSRSDGTKNYLAPHDDEVNHIWVGLCRLRHEKFAVECYDIRHFIARMVKLSGPFFGAAVAQRLERSLFHVNKPGSIPGGVPPGFLTWESCRMMPLVDEFSRGSPVSRSQAMDVCCGWTKDGCRCQRIAEANIHRQAAVSETEEQRLNWLGMFVTLGRPGSRKFTRSLDVSRHPREGGRIDQLSARGDSGDARGVPHDSPLLHHQRTAKPSVCESAEESCSVATSSRPCPPTKPAAANFKWGINDKRDSFSLRHRLVRRRSGVWEVLGLNPRQGIGVSLSNVTSEIVSLPHSSSGDRLLVVCQPGPGKHGLLQTPFKEIKYRAILKLREITFFPVARKKVYTTHGYYGKGRGVAASGTHSKTADDVTQLLLLLLRRDSQSLTYSPRPRGCTHVSNVRD</sequence>
<organism evidence="2 3">
    <name type="scientific">Dryococelus australis</name>
    <dbReference type="NCBI Taxonomy" id="614101"/>
    <lineage>
        <taxon>Eukaryota</taxon>
        <taxon>Metazoa</taxon>
        <taxon>Ecdysozoa</taxon>
        <taxon>Arthropoda</taxon>
        <taxon>Hexapoda</taxon>
        <taxon>Insecta</taxon>
        <taxon>Pterygota</taxon>
        <taxon>Neoptera</taxon>
        <taxon>Polyneoptera</taxon>
        <taxon>Phasmatodea</taxon>
        <taxon>Verophasmatodea</taxon>
        <taxon>Anareolatae</taxon>
        <taxon>Phasmatidae</taxon>
        <taxon>Eurycanthinae</taxon>
        <taxon>Dryococelus</taxon>
    </lineage>
</organism>
<gene>
    <name evidence="2" type="ORF">PR048_005919</name>
</gene>
<reference evidence="2 3" key="1">
    <citation type="submission" date="2023-02" db="EMBL/GenBank/DDBJ databases">
        <title>LHISI_Scaffold_Assembly.</title>
        <authorList>
            <person name="Stuart O.P."/>
            <person name="Cleave R."/>
            <person name="Magrath M.J.L."/>
            <person name="Mikheyev A.S."/>
        </authorList>
    </citation>
    <scope>NUCLEOTIDE SEQUENCE [LARGE SCALE GENOMIC DNA]</scope>
    <source>
        <strain evidence="2">Daus_M_001</strain>
        <tissue evidence="2">Leg muscle</tissue>
    </source>
</reference>
<evidence type="ECO:0000313" key="3">
    <source>
        <dbReference type="Proteomes" id="UP001159363"/>
    </source>
</evidence>
<protein>
    <submittedName>
        <fullName evidence="2">Uncharacterized protein</fullName>
    </submittedName>
</protein>
<name>A0ABQ9I9I3_9NEOP</name>
<feature type="compositionally biased region" description="Basic and acidic residues" evidence="1">
    <location>
        <begin position="380"/>
        <end position="390"/>
    </location>
</feature>
<feature type="region of interest" description="Disordered" evidence="1">
    <location>
        <begin position="375"/>
        <end position="420"/>
    </location>
</feature>
<feature type="region of interest" description="Disordered" evidence="1">
    <location>
        <begin position="1"/>
        <end position="27"/>
    </location>
</feature>
<dbReference type="EMBL" id="JARBHB010000002">
    <property type="protein sequence ID" value="KAJ8893328.1"/>
    <property type="molecule type" value="Genomic_DNA"/>
</dbReference>
<feature type="compositionally biased region" description="Polar residues" evidence="1">
    <location>
        <begin position="1"/>
        <end position="11"/>
    </location>
</feature>
<accession>A0ABQ9I9I3</accession>
<dbReference type="Proteomes" id="UP001159363">
    <property type="component" value="Chromosome 2"/>
</dbReference>